<dbReference type="AlphaFoldDB" id="W6U044"/>
<gene>
    <name evidence="1" type="ORF">EGR_10750</name>
</gene>
<name>W6U044_ECHGR</name>
<comment type="caution">
    <text evidence="1">The sequence shown here is derived from an EMBL/GenBank/DDBJ whole genome shotgun (WGS) entry which is preliminary data.</text>
</comment>
<sequence>MYFIIRSHLLKTMHLHVNMPMNTMCNKCKTLSSKNTSGVLFKAASWRFKQALANLYMANRFNWTHVTYVTLGVGSQAYNLLMICVRRSVLLVHKIHESR</sequence>
<accession>W6U044</accession>
<dbReference type="CTD" id="36346465"/>
<organism evidence="1 2">
    <name type="scientific">Echinococcus granulosus</name>
    <name type="common">Hydatid tapeworm</name>
    <dbReference type="NCBI Taxonomy" id="6210"/>
    <lineage>
        <taxon>Eukaryota</taxon>
        <taxon>Metazoa</taxon>
        <taxon>Spiralia</taxon>
        <taxon>Lophotrochozoa</taxon>
        <taxon>Platyhelminthes</taxon>
        <taxon>Cestoda</taxon>
        <taxon>Eucestoda</taxon>
        <taxon>Cyclophyllidea</taxon>
        <taxon>Taeniidae</taxon>
        <taxon>Echinococcus</taxon>
        <taxon>Echinococcus granulosus group</taxon>
    </lineage>
</organism>
<reference evidence="1 2" key="1">
    <citation type="journal article" date="2013" name="Nat. Genet.">
        <title>The genome of the hydatid tapeworm Echinococcus granulosus.</title>
        <authorList>
            <person name="Zheng H."/>
            <person name="Zhang W."/>
            <person name="Zhang L."/>
            <person name="Zhang Z."/>
            <person name="Li J."/>
            <person name="Lu G."/>
            <person name="Zhu Y."/>
            <person name="Wang Y."/>
            <person name="Huang Y."/>
            <person name="Liu J."/>
            <person name="Kang H."/>
            <person name="Chen J."/>
            <person name="Wang L."/>
            <person name="Chen A."/>
            <person name="Yu S."/>
            <person name="Gao Z."/>
            <person name="Jin L."/>
            <person name="Gu W."/>
            <person name="Wang Z."/>
            <person name="Zhao L."/>
            <person name="Shi B."/>
            <person name="Wen H."/>
            <person name="Lin R."/>
            <person name="Jones M.K."/>
            <person name="Brejova B."/>
            <person name="Vinar T."/>
            <person name="Zhao G."/>
            <person name="McManus D.P."/>
            <person name="Chen Z."/>
            <person name="Zhou Y."/>
            <person name="Wang S."/>
        </authorList>
    </citation>
    <scope>NUCLEOTIDE SEQUENCE [LARGE SCALE GENOMIC DNA]</scope>
</reference>
<protein>
    <submittedName>
        <fullName evidence="1">Uncharacterized protein</fullName>
    </submittedName>
</protein>
<dbReference type="KEGG" id="egl:EGR_10750"/>
<evidence type="ECO:0000313" key="2">
    <source>
        <dbReference type="Proteomes" id="UP000019149"/>
    </source>
</evidence>
<keyword evidence="2" id="KW-1185">Reference proteome</keyword>
<evidence type="ECO:0000313" key="1">
    <source>
        <dbReference type="EMBL" id="EUB54393.1"/>
    </source>
</evidence>
<dbReference type="EMBL" id="APAU02000262">
    <property type="protein sequence ID" value="EUB54393.1"/>
    <property type="molecule type" value="Genomic_DNA"/>
</dbReference>
<proteinExistence type="predicted"/>
<dbReference type="RefSeq" id="XP_024345589.1">
    <property type="nucleotide sequence ID" value="XM_024499999.1"/>
</dbReference>
<dbReference type="Proteomes" id="UP000019149">
    <property type="component" value="Unassembled WGS sequence"/>
</dbReference>
<dbReference type="GeneID" id="36346465"/>